<feature type="region of interest" description="Disordered" evidence="1">
    <location>
        <begin position="56"/>
        <end position="77"/>
    </location>
</feature>
<organism evidence="2 3">
    <name type="scientific">Sphaerotilus mobilis</name>
    <dbReference type="NCBI Taxonomy" id="47994"/>
    <lineage>
        <taxon>Bacteria</taxon>
        <taxon>Pseudomonadati</taxon>
        <taxon>Pseudomonadota</taxon>
        <taxon>Betaproteobacteria</taxon>
        <taxon>Burkholderiales</taxon>
        <taxon>Sphaerotilaceae</taxon>
        <taxon>Sphaerotilus</taxon>
    </lineage>
</organism>
<dbReference type="Proteomes" id="UP000293433">
    <property type="component" value="Unassembled WGS sequence"/>
</dbReference>
<evidence type="ECO:0000313" key="2">
    <source>
        <dbReference type="EMBL" id="RZS56755.1"/>
    </source>
</evidence>
<feature type="compositionally biased region" description="Acidic residues" evidence="1">
    <location>
        <begin position="59"/>
        <end position="77"/>
    </location>
</feature>
<reference evidence="2 3" key="1">
    <citation type="submission" date="2019-02" db="EMBL/GenBank/DDBJ databases">
        <title>Genomic Encyclopedia of Type Strains, Phase IV (KMG-IV): sequencing the most valuable type-strain genomes for metagenomic binning, comparative biology and taxonomic classification.</title>
        <authorList>
            <person name="Goeker M."/>
        </authorList>
    </citation>
    <scope>NUCLEOTIDE SEQUENCE [LARGE SCALE GENOMIC DNA]</scope>
    <source>
        <strain evidence="2 3">DSM 10617</strain>
    </source>
</reference>
<protein>
    <submittedName>
        <fullName evidence="2">Uncharacterized protein</fullName>
    </submittedName>
</protein>
<comment type="caution">
    <text evidence="2">The sequence shown here is derived from an EMBL/GenBank/DDBJ whole genome shotgun (WGS) entry which is preliminary data.</text>
</comment>
<name>A0A4Q7LPS5_9BURK</name>
<gene>
    <name evidence="2" type="ORF">EV685_1310</name>
</gene>
<keyword evidence="3" id="KW-1185">Reference proteome</keyword>
<dbReference type="RefSeq" id="WP_130481189.1">
    <property type="nucleotide sequence ID" value="NZ_SGWV01000008.1"/>
</dbReference>
<sequence>MKAQNLRVDAFTLMMNPQVVLQAMERSERLQGLARHVCRPLDKPLIPHKLSDLEAWDHDIDEDPSEPGADFDDGLGE</sequence>
<dbReference type="OrthoDB" id="8910497at2"/>
<dbReference type="EMBL" id="SGWV01000008">
    <property type="protein sequence ID" value="RZS56755.1"/>
    <property type="molecule type" value="Genomic_DNA"/>
</dbReference>
<dbReference type="AlphaFoldDB" id="A0A4Q7LPS5"/>
<evidence type="ECO:0000313" key="3">
    <source>
        <dbReference type="Proteomes" id="UP000293433"/>
    </source>
</evidence>
<accession>A0A4Q7LPS5</accession>
<proteinExistence type="predicted"/>
<evidence type="ECO:0000256" key="1">
    <source>
        <dbReference type="SAM" id="MobiDB-lite"/>
    </source>
</evidence>